<reference evidence="1" key="1">
    <citation type="submission" date="2021-02" db="EMBL/GenBank/DDBJ databases">
        <authorList>
            <person name="Nowell W R."/>
        </authorList>
    </citation>
    <scope>NUCLEOTIDE SEQUENCE</scope>
</reference>
<name>A0A821YTS8_9BILA</name>
<keyword evidence="2" id="KW-1185">Reference proteome</keyword>
<feature type="non-terminal residue" evidence="1">
    <location>
        <position position="1"/>
    </location>
</feature>
<proteinExistence type="predicted"/>
<organism evidence="1 2">
    <name type="scientific">Rotaria socialis</name>
    <dbReference type="NCBI Taxonomy" id="392032"/>
    <lineage>
        <taxon>Eukaryota</taxon>
        <taxon>Metazoa</taxon>
        <taxon>Spiralia</taxon>
        <taxon>Gnathifera</taxon>
        <taxon>Rotifera</taxon>
        <taxon>Eurotatoria</taxon>
        <taxon>Bdelloidea</taxon>
        <taxon>Philodinida</taxon>
        <taxon>Philodinidae</taxon>
        <taxon>Rotaria</taxon>
    </lineage>
</organism>
<dbReference type="Proteomes" id="UP000663873">
    <property type="component" value="Unassembled WGS sequence"/>
</dbReference>
<dbReference type="EMBL" id="CAJOBP010098614">
    <property type="protein sequence ID" value="CAF4969583.1"/>
    <property type="molecule type" value="Genomic_DNA"/>
</dbReference>
<comment type="caution">
    <text evidence="1">The sequence shown here is derived from an EMBL/GenBank/DDBJ whole genome shotgun (WGS) entry which is preliminary data.</text>
</comment>
<accession>A0A821YTS8</accession>
<dbReference type="AlphaFoldDB" id="A0A821YTS8"/>
<evidence type="ECO:0000313" key="2">
    <source>
        <dbReference type="Proteomes" id="UP000663873"/>
    </source>
</evidence>
<sequence>MPLDQIILYWKGRNICEKPNELLEILGIETN</sequence>
<gene>
    <name evidence="1" type="ORF">UJA718_LOCUS48687</name>
</gene>
<evidence type="ECO:0000313" key="1">
    <source>
        <dbReference type="EMBL" id="CAF4969583.1"/>
    </source>
</evidence>
<protein>
    <submittedName>
        <fullName evidence="1">Uncharacterized protein</fullName>
    </submittedName>
</protein>